<dbReference type="SUPFAM" id="SSF50346">
    <property type="entry name" value="PRC-barrel domain"/>
    <property type="match status" value="1"/>
</dbReference>
<dbReference type="EMBL" id="BSFL01000001">
    <property type="protein sequence ID" value="GLK78288.1"/>
    <property type="molecule type" value="Genomic_DNA"/>
</dbReference>
<gene>
    <name evidence="4" type="primary">puhA</name>
    <name evidence="4" type="ORF">GCM10008174_00290</name>
</gene>
<comment type="caution">
    <text evidence="4">The sequence shown here is derived from an EMBL/GenBank/DDBJ whole genome shotgun (WGS) entry which is preliminary data.</text>
</comment>
<dbReference type="SUPFAM" id="SSF81490">
    <property type="entry name" value="Photosystem II reaction centre subunit H, transmembrane region"/>
    <property type="match status" value="1"/>
</dbReference>
<dbReference type="InterPro" id="IPR011033">
    <property type="entry name" value="PRC_barrel-like_sf"/>
</dbReference>
<feature type="domain" description="PRC-barrel" evidence="3">
    <location>
        <begin position="147"/>
        <end position="212"/>
    </location>
</feature>
<keyword evidence="1" id="KW-0812">Transmembrane</keyword>
<dbReference type="Pfam" id="PF03967">
    <property type="entry name" value="PRCH"/>
    <property type="match status" value="1"/>
</dbReference>
<dbReference type="Pfam" id="PF05239">
    <property type="entry name" value="PRC"/>
    <property type="match status" value="1"/>
</dbReference>
<dbReference type="InterPro" id="IPR037097">
    <property type="entry name" value="Photo_RC_H_N_sf"/>
</dbReference>
<accession>A0A9W6JLB5</accession>
<proteinExistence type="predicted"/>
<feature type="transmembrane region" description="Helical" evidence="1">
    <location>
        <begin position="13"/>
        <end position="32"/>
    </location>
</feature>
<dbReference type="RefSeq" id="WP_271198818.1">
    <property type="nucleotide sequence ID" value="NZ_BSFL01000001.1"/>
</dbReference>
<dbReference type="InterPro" id="IPR014747">
    <property type="entry name" value="Bac_photo_RC_H_C"/>
</dbReference>
<evidence type="ECO:0000259" key="3">
    <source>
        <dbReference type="Pfam" id="PF05239"/>
    </source>
</evidence>
<reference evidence="4" key="2">
    <citation type="submission" date="2023-01" db="EMBL/GenBank/DDBJ databases">
        <authorList>
            <person name="Sun Q."/>
            <person name="Evtushenko L."/>
        </authorList>
    </citation>
    <scope>NUCLEOTIDE SEQUENCE</scope>
    <source>
        <strain evidence="4">VKM B-2748</strain>
    </source>
</reference>
<dbReference type="Gene3D" id="3.90.50.10">
    <property type="entry name" value="Photosynthetic Reaction Center, subunit H, domain 2"/>
    <property type="match status" value="1"/>
</dbReference>
<dbReference type="AlphaFoldDB" id="A0A9W6JLB5"/>
<evidence type="ECO:0000259" key="2">
    <source>
        <dbReference type="Pfam" id="PF03967"/>
    </source>
</evidence>
<dbReference type="NCBIfam" id="TIGR01150">
    <property type="entry name" value="puhA"/>
    <property type="match status" value="1"/>
</dbReference>
<keyword evidence="5" id="KW-1185">Reference proteome</keyword>
<protein>
    <submittedName>
        <fullName evidence="4">Reaction center protein H chain</fullName>
    </submittedName>
</protein>
<evidence type="ECO:0000313" key="4">
    <source>
        <dbReference type="EMBL" id="GLK78288.1"/>
    </source>
</evidence>
<keyword evidence="1" id="KW-0472">Membrane</keyword>
<organism evidence="4 5">
    <name type="scientific">Methylopila turkensis</name>
    <dbReference type="NCBI Taxonomy" id="1437816"/>
    <lineage>
        <taxon>Bacteria</taxon>
        <taxon>Pseudomonadati</taxon>
        <taxon>Pseudomonadota</taxon>
        <taxon>Alphaproteobacteria</taxon>
        <taxon>Hyphomicrobiales</taxon>
        <taxon>Methylopilaceae</taxon>
        <taxon>Methylopila</taxon>
    </lineage>
</organism>
<sequence>MYSYLAITPHIDLALISLYVFWAFFAGLIYYLHRESKREGYPLVEDRGSRAISIVGFPGIPDPKTYILHGDHTSTLPSGRQDRSDLAIAPTASFSGAPYAPTGDPMGAGVGPGAWAERQDVPDLTVDGAPKIVPLRAAPTFWIAAEDPDPRGFAVVGGDKRVAGVVSDIWVDLSEYMMRYFEVELPSGRKVLLPTTFAKVDGKRGRVICEALYSDNFAGVPVTKSPDQVTLLEEDMIVGYYGGGLLYAHPGRAEPLL</sequence>
<reference evidence="4" key="1">
    <citation type="journal article" date="2014" name="Int. J. Syst. Evol. Microbiol.">
        <title>Complete genome sequence of Corynebacterium casei LMG S-19264T (=DSM 44701T), isolated from a smear-ripened cheese.</title>
        <authorList>
            <consortium name="US DOE Joint Genome Institute (JGI-PGF)"/>
            <person name="Walter F."/>
            <person name="Albersmeier A."/>
            <person name="Kalinowski J."/>
            <person name="Ruckert C."/>
        </authorList>
    </citation>
    <scope>NUCLEOTIDE SEQUENCE</scope>
    <source>
        <strain evidence="4">VKM B-2748</strain>
    </source>
</reference>
<name>A0A9W6JLB5_9HYPH</name>
<dbReference type="Proteomes" id="UP001143309">
    <property type="component" value="Unassembled WGS sequence"/>
</dbReference>
<dbReference type="GO" id="GO:0019684">
    <property type="term" value="P:photosynthesis, light reaction"/>
    <property type="evidence" value="ECO:0007669"/>
    <property type="project" value="InterPro"/>
</dbReference>
<dbReference type="InterPro" id="IPR005652">
    <property type="entry name" value="Photo_RC_H"/>
</dbReference>
<feature type="domain" description="Photosynthetic reaction centre H subunit N-terminal" evidence="2">
    <location>
        <begin position="6"/>
        <end position="136"/>
    </location>
</feature>
<evidence type="ECO:0000313" key="5">
    <source>
        <dbReference type="Proteomes" id="UP001143309"/>
    </source>
</evidence>
<keyword evidence="1" id="KW-1133">Transmembrane helix</keyword>
<evidence type="ECO:0000256" key="1">
    <source>
        <dbReference type="SAM" id="Phobius"/>
    </source>
</evidence>
<dbReference type="InterPro" id="IPR015810">
    <property type="entry name" value="Photo_RC_H_N"/>
</dbReference>
<dbReference type="InterPro" id="IPR027275">
    <property type="entry name" value="PRC-brl_dom"/>
</dbReference>
<dbReference type="GO" id="GO:0030077">
    <property type="term" value="C:plasma membrane light-harvesting complex"/>
    <property type="evidence" value="ECO:0007669"/>
    <property type="project" value="InterPro"/>
</dbReference>
<dbReference type="Gene3D" id="4.10.540.10">
    <property type="entry name" value="Photosynthetic reaction centre, H subunit, N-terminal domain"/>
    <property type="match status" value="1"/>
</dbReference>